<keyword evidence="5" id="KW-0456">Lyase</keyword>
<dbReference type="Pfam" id="PF14683">
    <property type="entry name" value="CBM-like"/>
    <property type="match status" value="1"/>
</dbReference>
<name>A0A3R9QEV8_9BACT</name>
<organism evidence="5 6">
    <name type="scientific">Edaphobacter aggregans</name>
    <dbReference type="NCBI Taxonomy" id="570835"/>
    <lineage>
        <taxon>Bacteria</taxon>
        <taxon>Pseudomonadati</taxon>
        <taxon>Acidobacteriota</taxon>
        <taxon>Terriglobia</taxon>
        <taxon>Terriglobales</taxon>
        <taxon>Acidobacteriaceae</taxon>
        <taxon>Edaphobacter</taxon>
    </lineage>
</organism>
<dbReference type="OrthoDB" id="101122at2"/>
<dbReference type="Pfam" id="PF14686">
    <property type="entry name" value="fn3_3"/>
    <property type="match status" value="1"/>
</dbReference>
<evidence type="ECO:0000313" key="6">
    <source>
        <dbReference type="Proteomes" id="UP000269669"/>
    </source>
</evidence>
<dbReference type="PANTHER" id="PTHR32018:SF9">
    <property type="entry name" value="RHAMNOGALACTURONATE LYASE B"/>
    <property type="match status" value="1"/>
</dbReference>
<feature type="signal peptide" evidence="2">
    <location>
        <begin position="1"/>
        <end position="23"/>
    </location>
</feature>
<dbReference type="SUPFAM" id="SSF49452">
    <property type="entry name" value="Starch-binding domain-like"/>
    <property type="match status" value="1"/>
</dbReference>
<proteinExistence type="predicted"/>
<dbReference type="InterPro" id="IPR013784">
    <property type="entry name" value="Carb-bd-like_fold"/>
</dbReference>
<dbReference type="GO" id="GO:0016829">
    <property type="term" value="F:lyase activity"/>
    <property type="evidence" value="ECO:0007669"/>
    <property type="project" value="UniProtKB-KW"/>
</dbReference>
<feature type="domain" description="Rhamnogalacturonan lyase" evidence="3">
    <location>
        <begin position="846"/>
        <end position="1066"/>
    </location>
</feature>
<feature type="domain" description="Rhamnogalacturonan lyase" evidence="4">
    <location>
        <begin position="757"/>
        <end position="830"/>
    </location>
</feature>
<dbReference type="InterPro" id="IPR029411">
    <property type="entry name" value="RG-lyase_III"/>
</dbReference>
<accession>A0A3R9QEV8</accession>
<gene>
    <name evidence="5" type="ORF">EDE15_0468</name>
</gene>
<feature type="chain" id="PRO_5018708425" evidence="2">
    <location>
        <begin position="24"/>
        <end position="1114"/>
    </location>
</feature>
<keyword evidence="1 2" id="KW-0732">Signal</keyword>
<dbReference type="Proteomes" id="UP000269669">
    <property type="component" value="Unassembled WGS sequence"/>
</dbReference>
<evidence type="ECO:0000313" key="5">
    <source>
        <dbReference type="EMBL" id="RSL14998.1"/>
    </source>
</evidence>
<dbReference type="CDD" id="cd10316">
    <property type="entry name" value="RGL4_M"/>
    <property type="match status" value="1"/>
</dbReference>
<dbReference type="RefSeq" id="WP_125483793.1">
    <property type="nucleotide sequence ID" value="NZ_RSDW01000001.1"/>
</dbReference>
<reference evidence="5 6" key="1">
    <citation type="submission" date="2018-12" db="EMBL/GenBank/DDBJ databases">
        <title>Sequencing of bacterial isolates from soil warming experiment in Harvard Forest, Massachusetts, USA.</title>
        <authorList>
            <person name="Deangelis K."/>
        </authorList>
    </citation>
    <scope>NUCLEOTIDE SEQUENCE [LARGE SCALE GENOMIC DNA]</scope>
    <source>
        <strain evidence="5 6">EB153</strain>
    </source>
</reference>
<dbReference type="PANTHER" id="PTHR32018">
    <property type="entry name" value="RHAMNOGALACTURONATE LYASE FAMILY PROTEIN"/>
    <property type="match status" value="1"/>
</dbReference>
<dbReference type="GO" id="GO:0030246">
    <property type="term" value="F:carbohydrate binding"/>
    <property type="evidence" value="ECO:0007669"/>
    <property type="project" value="InterPro"/>
</dbReference>
<evidence type="ECO:0000256" key="2">
    <source>
        <dbReference type="SAM" id="SignalP"/>
    </source>
</evidence>
<dbReference type="InterPro" id="IPR029413">
    <property type="entry name" value="RG-lyase_II"/>
</dbReference>
<sequence>MYRVLVRFVPATFVVALSLFAHATEIPVGTQIPVGFISYNVTGTNVAEFDIVNFTGPNASTLPDTTFPISTPLSLSGLSLTVDFASGVSEVFDSSYFTLDGDGLSFDGKQLSTLSGAPTGLFGATDAILTGVFDSSQVTLNDGTVVYLGSNFSTTISDPGGLSDGDLGVINATTVPEPATWTLLGTGVFGLITAMGAGVVKRRFSGAALGLGGVLALSLLPATSKAQTVVKLNATTSPSSGATGGVVSVTGTGFPSGVTAAGTSVSLSSTCGGAPAVATVTTVQTVIGTSDKIGFTIPSSLASGSYFVSVSGVSSGAVSFSSSTCSTVNVVGGPSSTLSIDTTNPVDWVIKNGAMTIDYNSTSGAIWSIVPTGTQDQLIDFSPGNATINGVVYDPADGESAIGGTTIPSTWTGPSGIPNLPASFANKEPKGFYMDPSGFSTVTAVPSYTLTSSYLDWWVAFPASGVAPTNTTAYEEHFVVTPNDPGIHIYFSLNHPAQVMNSSGTLVNNAAGTIGGQVQWIWRGNVNEFTNFYQKLADLSMVNGVTTPLPSTDDCFSGDNGRNDQDVTGRDTIDLHPQVGVENAFSPYPDPASQIPQGFHRHYCVKYDFSSYEYIHQAHGLFGNKYGQWVVFTAGHDTLIDGPTKENLNLTGNILTIEPNSNHYRTGGVGTTSIPAGTAGSRLYGPFYVRINHFGMATDSSINGGVIQTPDDMFNDAVAAGASFTHFYDNESTLLSRGYVPTSSRGSVSVQVNGVAGAPRTAWAVLSQNKTNQENSTLSYQYTIDISATGSGTFTNVVPGTYRLSVWDFGQWGEYRQDNVVVTAGNTNTLPTIAFVPENFGTVVGTIGTPDRSSHEFLHGAYTQNYADGPLGYDDREYYGAWNYWADWANSPVPGAPVYNLTDGPGYTATNNPLAWNYAHWGGFNPGLYGGACAASDDTTDAYQYTGCTSLGDTIGIPAYVNTLPGHSGTNGTTTPTPPWQIHFATPNGASSQAYVILSLALSASQGRETVTLNGNSLSYSPPSSFNSDAVQRSGLSGYTQWVAFQWPTSALNPEGTDNVITTSVSGTNTQNSDDALRLELSNIGATPSLTGWNDYYFVTSSTTTPSNDTVPNP</sequence>
<evidence type="ECO:0000256" key="1">
    <source>
        <dbReference type="ARBA" id="ARBA00022729"/>
    </source>
</evidence>
<evidence type="ECO:0000259" key="3">
    <source>
        <dbReference type="Pfam" id="PF14683"/>
    </source>
</evidence>
<dbReference type="Gene3D" id="2.60.120.260">
    <property type="entry name" value="Galactose-binding domain-like"/>
    <property type="match status" value="1"/>
</dbReference>
<comment type="caution">
    <text evidence="5">The sequence shown here is derived from an EMBL/GenBank/DDBJ whole genome shotgun (WGS) entry which is preliminary data.</text>
</comment>
<dbReference type="EMBL" id="RSDW01000001">
    <property type="protein sequence ID" value="RSL14998.1"/>
    <property type="molecule type" value="Genomic_DNA"/>
</dbReference>
<dbReference type="AlphaFoldDB" id="A0A3R9QEV8"/>
<keyword evidence="6" id="KW-1185">Reference proteome</keyword>
<protein>
    <submittedName>
        <fullName evidence="5">Polysaccharide lyase family 4-like protein</fullName>
    </submittedName>
</protein>
<dbReference type="InterPro" id="IPR051850">
    <property type="entry name" value="Polysacch_Lyase_4"/>
</dbReference>
<evidence type="ECO:0000259" key="4">
    <source>
        <dbReference type="Pfam" id="PF14686"/>
    </source>
</evidence>
<dbReference type="Gene3D" id="2.60.40.1120">
    <property type="entry name" value="Carboxypeptidase-like, regulatory domain"/>
    <property type="match status" value="1"/>
</dbReference>